<sequence length="88" mass="9697">MTFSLYVDALISAGAERSDKADLLVVHPHHTFYISTTVHSPGPKDNPFQKTVYDMTQIILNPNVSCNGAGRWNVDTICITGGSIYTPW</sequence>
<keyword evidence="2" id="KW-1185">Reference proteome</keyword>
<dbReference type="Proteomes" id="UP001642483">
    <property type="component" value="Unassembled WGS sequence"/>
</dbReference>
<organism evidence="1 2">
    <name type="scientific">Clavelina lepadiformis</name>
    <name type="common">Light-bulb sea squirt</name>
    <name type="synonym">Ascidia lepadiformis</name>
    <dbReference type="NCBI Taxonomy" id="159417"/>
    <lineage>
        <taxon>Eukaryota</taxon>
        <taxon>Metazoa</taxon>
        <taxon>Chordata</taxon>
        <taxon>Tunicata</taxon>
        <taxon>Ascidiacea</taxon>
        <taxon>Aplousobranchia</taxon>
        <taxon>Clavelinidae</taxon>
        <taxon>Clavelina</taxon>
    </lineage>
</organism>
<reference evidence="1 2" key="1">
    <citation type="submission" date="2024-02" db="EMBL/GenBank/DDBJ databases">
        <authorList>
            <person name="Daric V."/>
            <person name="Darras S."/>
        </authorList>
    </citation>
    <scope>NUCLEOTIDE SEQUENCE [LARGE SCALE GENOMIC DNA]</scope>
</reference>
<protein>
    <submittedName>
        <fullName evidence="1">Uncharacterized protein</fullName>
    </submittedName>
</protein>
<evidence type="ECO:0000313" key="1">
    <source>
        <dbReference type="EMBL" id="CAK8693306.1"/>
    </source>
</evidence>
<comment type="caution">
    <text evidence="1">The sequence shown here is derived from an EMBL/GenBank/DDBJ whole genome shotgun (WGS) entry which is preliminary data.</text>
</comment>
<proteinExistence type="predicted"/>
<evidence type="ECO:0000313" key="2">
    <source>
        <dbReference type="Proteomes" id="UP001642483"/>
    </source>
</evidence>
<name>A0ABP0GNK0_CLALP</name>
<dbReference type="EMBL" id="CAWYQH010000130">
    <property type="protein sequence ID" value="CAK8693306.1"/>
    <property type="molecule type" value="Genomic_DNA"/>
</dbReference>
<gene>
    <name evidence="1" type="ORF">CVLEPA_LOCUS26602</name>
</gene>
<accession>A0ABP0GNK0</accession>